<keyword evidence="6 7" id="KW-0472">Membrane</keyword>
<dbReference type="GO" id="GO:0006629">
    <property type="term" value="P:lipid metabolic process"/>
    <property type="evidence" value="ECO:0007669"/>
    <property type="project" value="TreeGrafter"/>
</dbReference>
<dbReference type="GO" id="GO:0071763">
    <property type="term" value="P:nuclear membrane organization"/>
    <property type="evidence" value="ECO:0007669"/>
    <property type="project" value="TreeGrafter"/>
</dbReference>
<dbReference type="EMBL" id="BEXT01000001">
    <property type="protein sequence ID" value="GBC62943.1"/>
    <property type="molecule type" value="Genomic_DNA"/>
</dbReference>
<comment type="caution">
    <text evidence="8">The sequence shown here is derived from an EMBL/GenBank/DDBJ whole genome shotgun (WGS) entry which is preliminary data.</text>
</comment>
<dbReference type="PANTHER" id="PTHR13416:SF2">
    <property type="entry name" value="TRANSMEMBRANE PROTEIN 43"/>
    <property type="match status" value="1"/>
</dbReference>
<evidence type="ECO:0000256" key="1">
    <source>
        <dbReference type="ARBA" id="ARBA00004127"/>
    </source>
</evidence>
<keyword evidence="5 7" id="KW-1133">Transmembrane helix</keyword>
<sequence length="450" mass="49250">MLSKRHKKERKRGKFIFGLLICGLAMLLLFWNEGRAVRTAKSLREGADTVRTISADLPDPANEGKLVHLTGQAVAPDAALPDPELKLRFSDVIVVRREAEMYQWKGLDKSKATDEYREYKTVWKEKPIDSDNFSPDHQNPRFLIDNKRIVPDGVRIGSFRLADTLTQNLTAEEKILLGDAHLSRLPDAVRQKAMLYQGGLYIAHRGQPDPQTPQIGDMRIRFYGAPPQVVSVIARQQGDSLVSYQADAGDAIAILKPGSLSAESLFADETVVNSILTWFIRFFGFIFAGLGIRLMAASLTASGSGRIGALISGWGVNLFTGMAAAALSLATVSVAWLIHRPLTGAGMLAAVVAVIFGARKYLARKAARDRDKNLNADILRLARDKGGKLTVVEVMMALRLDADPAKNALDAFVHQGVAQIEVSESGVLVYAFYDIRHLDEKSSAKGVLDA</sequence>
<dbReference type="InterPro" id="IPR012430">
    <property type="entry name" value="TMEM43_fam"/>
</dbReference>
<reference evidence="9" key="2">
    <citation type="submission" date="2019-01" db="EMBL/GenBank/DDBJ databases">
        <title>Genome sequence of Desulfonema ishimotonii strain Tokyo 01.</title>
        <authorList>
            <person name="Fukui M."/>
        </authorList>
    </citation>
    <scope>NUCLEOTIDE SEQUENCE [LARGE SCALE GENOMIC DNA]</scope>
    <source>
        <strain evidence="9">Tokyo 01</strain>
    </source>
</reference>
<dbReference type="AlphaFoldDB" id="A0A401G180"/>
<feature type="transmembrane region" description="Helical" evidence="7">
    <location>
        <begin position="344"/>
        <end position="362"/>
    </location>
</feature>
<evidence type="ECO:0000256" key="5">
    <source>
        <dbReference type="ARBA" id="ARBA00022989"/>
    </source>
</evidence>
<evidence type="ECO:0000256" key="7">
    <source>
        <dbReference type="SAM" id="Phobius"/>
    </source>
</evidence>
<evidence type="ECO:0000256" key="4">
    <source>
        <dbReference type="ARBA" id="ARBA00022824"/>
    </source>
</evidence>
<dbReference type="PANTHER" id="PTHR13416">
    <property type="match status" value="1"/>
</dbReference>
<name>A0A401G180_9BACT</name>
<feature type="transmembrane region" description="Helical" evidence="7">
    <location>
        <begin position="316"/>
        <end position="338"/>
    </location>
</feature>
<proteinExistence type="predicted"/>
<keyword evidence="3 7" id="KW-0812">Transmembrane</keyword>
<keyword evidence="4" id="KW-0256">Endoplasmic reticulum</keyword>
<reference evidence="9" key="1">
    <citation type="submission" date="2017-11" db="EMBL/GenBank/DDBJ databases">
        <authorList>
            <person name="Watanabe M."/>
            <person name="Kojima H."/>
        </authorList>
    </citation>
    <scope>NUCLEOTIDE SEQUENCE [LARGE SCALE GENOMIC DNA]</scope>
    <source>
        <strain evidence="9">Tokyo 01</strain>
    </source>
</reference>
<protein>
    <submittedName>
        <fullName evidence="8">Uncharacterized protein</fullName>
    </submittedName>
</protein>
<evidence type="ECO:0000256" key="2">
    <source>
        <dbReference type="ARBA" id="ARBA00004586"/>
    </source>
</evidence>
<organism evidence="8 9">
    <name type="scientific">Desulfonema ishimotonii</name>
    <dbReference type="NCBI Taxonomy" id="45657"/>
    <lineage>
        <taxon>Bacteria</taxon>
        <taxon>Pseudomonadati</taxon>
        <taxon>Thermodesulfobacteriota</taxon>
        <taxon>Desulfobacteria</taxon>
        <taxon>Desulfobacterales</taxon>
        <taxon>Desulfococcaceae</taxon>
        <taxon>Desulfonema</taxon>
    </lineage>
</organism>
<dbReference type="Pfam" id="PF07787">
    <property type="entry name" value="TMEM43"/>
    <property type="match status" value="1"/>
</dbReference>
<dbReference type="RefSeq" id="WP_166405188.1">
    <property type="nucleotide sequence ID" value="NZ_BEXT01000001.1"/>
</dbReference>
<dbReference type="Proteomes" id="UP000288096">
    <property type="component" value="Unassembled WGS sequence"/>
</dbReference>
<gene>
    <name evidence="8" type="ORF">DENIS_3927</name>
</gene>
<dbReference type="GO" id="GO:0012505">
    <property type="term" value="C:endomembrane system"/>
    <property type="evidence" value="ECO:0007669"/>
    <property type="project" value="UniProtKB-SubCell"/>
</dbReference>
<feature type="transmembrane region" description="Helical" evidence="7">
    <location>
        <begin position="275"/>
        <end position="296"/>
    </location>
</feature>
<evidence type="ECO:0000256" key="6">
    <source>
        <dbReference type="ARBA" id="ARBA00023136"/>
    </source>
</evidence>
<evidence type="ECO:0000256" key="3">
    <source>
        <dbReference type="ARBA" id="ARBA00022692"/>
    </source>
</evidence>
<accession>A0A401G180</accession>
<evidence type="ECO:0000313" key="9">
    <source>
        <dbReference type="Proteomes" id="UP000288096"/>
    </source>
</evidence>
<keyword evidence="9" id="KW-1185">Reference proteome</keyword>
<comment type="subcellular location">
    <subcellularLocation>
        <location evidence="1">Endomembrane system</location>
        <topology evidence="1">Multi-pass membrane protein</topology>
    </subcellularLocation>
    <subcellularLocation>
        <location evidence="2">Endoplasmic reticulum membrane</location>
    </subcellularLocation>
</comment>
<evidence type="ECO:0000313" key="8">
    <source>
        <dbReference type="EMBL" id="GBC62943.1"/>
    </source>
</evidence>